<comment type="caution">
    <text evidence="1">The sequence shown here is derived from an EMBL/GenBank/DDBJ whole genome shotgun (WGS) entry which is preliminary data.</text>
</comment>
<protein>
    <submittedName>
        <fullName evidence="1">Uncharacterized protein</fullName>
    </submittedName>
</protein>
<reference evidence="1 2" key="1">
    <citation type="submission" date="2017-12" db="EMBL/GenBank/DDBJ databases">
        <title>Comparative genomics of Botrytis spp.</title>
        <authorList>
            <person name="Valero-Jimenez C.A."/>
            <person name="Tapia P."/>
            <person name="Veloso J."/>
            <person name="Silva-Moreno E."/>
            <person name="Staats M."/>
            <person name="Valdes J.H."/>
            <person name="Van Kan J.A.L."/>
        </authorList>
    </citation>
    <scope>NUCLEOTIDE SEQUENCE [LARGE SCALE GENOMIC DNA]</scope>
    <source>
        <strain evidence="1 2">Be9601</strain>
    </source>
</reference>
<organism evidence="1 2">
    <name type="scientific">Botrytis elliptica</name>
    <dbReference type="NCBI Taxonomy" id="278938"/>
    <lineage>
        <taxon>Eukaryota</taxon>
        <taxon>Fungi</taxon>
        <taxon>Dikarya</taxon>
        <taxon>Ascomycota</taxon>
        <taxon>Pezizomycotina</taxon>
        <taxon>Leotiomycetes</taxon>
        <taxon>Helotiales</taxon>
        <taxon>Sclerotiniaceae</taxon>
        <taxon>Botrytis</taxon>
    </lineage>
</organism>
<evidence type="ECO:0000313" key="1">
    <source>
        <dbReference type="EMBL" id="TGO73807.1"/>
    </source>
</evidence>
<dbReference type="AlphaFoldDB" id="A0A4Z1JY07"/>
<evidence type="ECO:0000313" key="2">
    <source>
        <dbReference type="Proteomes" id="UP000297229"/>
    </source>
</evidence>
<sequence>MLSYIAPFQCGPSYVPASIEFIETPVRWQRGLCKVQTQTLFHYPNYPLRTTDYEAQKEWLFLSLDLPKED</sequence>
<proteinExistence type="predicted"/>
<dbReference type="EMBL" id="PQXM01000328">
    <property type="protein sequence ID" value="TGO73807.1"/>
    <property type="molecule type" value="Genomic_DNA"/>
</dbReference>
<accession>A0A4Z1JY07</accession>
<keyword evidence="2" id="KW-1185">Reference proteome</keyword>
<gene>
    <name evidence="1" type="ORF">BELL_0330g00130</name>
</gene>
<name>A0A4Z1JY07_9HELO</name>
<dbReference type="Proteomes" id="UP000297229">
    <property type="component" value="Unassembled WGS sequence"/>
</dbReference>